<dbReference type="GO" id="GO:0032259">
    <property type="term" value="P:methylation"/>
    <property type="evidence" value="ECO:0007669"/>
    <property type="project" value="UniProtKB-KW"/>
</dbReference>
<dbReference type="AlphaFoldDB" id="A0A1F6V977"/>
<evidence type="ECO:0000256" key="2">
    <source>
        <dbReference type="ARBA" id="ARBA00022679"/>
    </source>
</evidence>
<dbReference type="PANTHER" id="PTHR46429:SF1">
    <property type="entry name" value="23S RRNA (GUANOSINE-2'-O-)-METHYLTRANSFERASE RLMB"/>
    <property type="match status" value="1"/>
</dbReference>
<evidence type="ECO:0000256" key="1">
    <source>
        <dbReference type="ARBA" id="ARBA00022603"/>
    </source>
</evidence>
<keyword evidence="1" id="KW-0489">Methyltransferase</keyword>
<keyword evidence="2" id="KW-0808">Transferase</keyword>
<gene>
    <name evidence="4" type="ORF">A2647_03280</name>
</gene>
<evidence type="ECO:0000313" key="4">
    <source>
        <dbReference type="EMBL" id="OGI66168.1"/>
    </source>
</evidence>
<comment type="caution">
    <text evidence="4">The sequence shown here is derived from an EMBL/GenBank/DDBJ whole genome shotgun (WGS) entry which is preliminary data.</text>
</comment>
<dbReference type="InterPro" id="IPR029028">
    <property type="entry name" value="Alpha/beta_knot_MTases"/>
</dbReference>
<reference evidence="4 5" key="1">
    <citation type="journal article" date="2016" name="Nat. Commun.">
        <title>Thousands of microbial genomes shed light on interconnected biogeochemical processes in an aquifer system.</title>
        <authorList>
            <person name="Anantharaman K."/>
            <person name="Brown C.T."/>
            <person name="Hug L.A."/>
            <person name="Sharon I."/>
            <person name="Castelle C.J."/>
            <person name="Probst A.J."/>
            <person name="Thomas B.C."/>
            <person name="Singh A."/>
            <person name="Wilkins M.J."/>
            <person name="Karaoz U."/>
            <person name="Brodie E.L."/>
            <person name="Williams K.H."/>
            <person name="Hubbard S.S."/>
            <person name="Banfield J.F."/>
        </authorList>
    </citation>
    <scope>NUCLEOTIDE SEQUENCE [LARGE SCALE GENOMIC DNA]</scope>
</reference>
<dbReference type="GO" id="GO:0003723">
    <property type="term" value="F:RNA binding"/>
    <property type="evidence" value="ECO:0007669"/>
    <property type="project" value="InterPro"/>
</dbReference>
<feature type="domain" description="tRNA/rRNA methyltransferase SpoU type" evidence="3">
    <location>
        <begin position="11"/>
        <end position="157"/>
    </location>
</feature>
<proteinExistence type="predicted"/>
<dbReference type="InterPro" id="IPR001537">
    <property type="entry name" value="SpoU_MeTrfase"/>
</dbReference>
<accession>A0A1F6V977</accession>
<name>A0A1F6V977_9BACT</name>
<dbReference type="EMBL" id="MFTP01000003">
    <property type="protein sequence ID" value="OGI66168.1"/>
    <property type="molecule type" value="Genomic_DNA"/>
</dbReference>
<sequence length="161" mass="17808">MIKSKKDQENILILHNIRSVENVGAMFRTADAAGVDKIYLTGYTPCPLDRFGRIRKDLAKSALGAEKFVGWEQRKNIISLISNLKSSGHQIIAIEQDKNSIDYKKLKLKSRNAFIVGAEVTGIPKNVLKKCDVIAEIPMKGKKESLNVSVALGIALFGILR</sequence>
<protein>
    <recommendedName>
        <fullName evidence="3">tRNA/rRNA methyltransferase SpoU type domain-containing protein</fullName>
    </recommendedName>
</protein>
<dbReference type="SUPFAM" id="SSF75217">
    <property type="entry name" value="alpha/beta knot"/>
    <property type="match status" value="1"/>
</dbReference>
<dbReference type="Pfam" id="PF00588">
    <property type="entry name" value="SpoU_methylase"/>
    <property type="match status" value="1"/>
</dbReference>
<evidence type="ECO:0000313" key="5">
    <source>
        <dbReference type="Proteomes" id="UP000177370"/>
    </source>
</evidence>
<dbReference type="Gene3D" id="3.40.1280.10">
    <property type="match status" value="1"/>
</dbReference>
<dbReference type="Proteomes" id="UP000177370">
    <property type="component" value="Unassembled WGS sequence"/>
</dbReference>
<evidence type="ECO:0000259" key="3">
    <source>
        <dbReference type="Pfam" id="PF00588"/>
    </source>
</evidence>
<dbReference type="GO" id="GO:0008173">
    <property type="term" value="F:RNA methyltransferase activity"/>
    <property type="evidence" value="ECO:0007669"/>
    <property type="project" value="InterPro"/>
</dbReference>
<dbReference type="InterPro" id="IPR004441">
    <property type="entry name" value="rRNA_MeTrfase_TrmH"/>
</dbReference>
<dbReference type="GO" id="GO:0005829">
    <property type="term" value="C:cytosol"/>
    <property type="evidence" value="ECO:0007669"/>
    <property type="project" value="TreeGrafter"/>
</dbReference>
<organism evidence="4 5">
    <name type="scientific">Candidatus Nomurabacteria bacterium RIFCSPHIGHO2_01_FULL_40_24b</name>
    <dbReference type="NCBI Taxonomy" id="1801739"/>
    <lineage>
        <taxon>Bacteria</taxon>
        <taxon>Candidatus Nomuraibacteriota</taxon>
    </lineage>
</organism>
<dbReference type="GO" id="GO:0006396">
    <property type="term" value="P:RNA processing"/>
    <property type="evidence" value="ECO:0007669"/>
    <property type="project" value="InterPro"/>
</dbReference>
<dbReference type="InterPro" id="IPR029026">
    <property type="entry name" value="tRNA_m1G_MTases_N"/>
</dbReference>
<dbReference type="PANTHER" id="PTHR46429">
    <property type="entry name" value="23S RRNA (GUANOSINE-2'-O-)-METHYLTRANSFERASE RLMB"/>
    <property type="match status" value="1"/>
</dbReference>